<dbReference type="GO" id="GO:0044281">
    <property type="term" value="P:small molecule metabolic process"/>
    <property type="evidence" value="ECO:0007669"/>
    <property type="project" value="UniProtKB-ARBA"/>
</dbReference>
<protein>
    <submittedName>
        <fullName evidence="5">Short-chain dehydrogenase</fullName>
    </submittedName>
</protein>
<evidence type="ECO:0000256" key="3">
    <source>
        <dbReference type="ARBA" id="ARBA00023002"/>
    </source>
</evidence>
<evidence type="ECO:0000313" key="6">
    <source>
        <dbReference type="Proteomes" id="UP000290624"/>
    </source>
</evidence>
<dbReference type="PROSITE" id="PS00061">
    <property type="entry name" value="ADH_SHORT"/>
    <property type="match status" value="1"/>
</dbReference>
<dbReference type="InterPro" id="IPR020904">
    <property type="entry name" value="Sc_DH/Rdtase_CS"/>
</dbReference>
<evidence type="ECO:0000256" key="1">
    <source>
        <dbReference type="ARBA" id="ARBA00006484"/>
    </source>
</evidence>
<keyword evidence="6" id="KW-1185">Reference proteome</keyword>
<dbReference type="SUPFAM" id="SSF51735">
    <property type="entry name" value="NAD(P)-binding Rossmann-fold domains"/>
    <property type="match status" value="1"/>
</dbReference>
<dbReference type="GO" id="GO:0005975">
    <property type="term" value="P:carbohydrate metabolic process"/>
    <property type="evidence" value="ECO:0007669"/>
    <property type="project" value="UniProtKB-ARBA"/>
</dbReference>
<dbReference type="SMART" id="SM00822">
    <property type="entry name" value="PKS_KR"/>
    <property type="match status" value="1"/>
</dbReference>
<organism evidence="5 6">
    <name type="scientific">Propioniciclava flava</name>
    <dbReference type="NCBI Taxonomy" id="2072026"/>
    <lineage>
        <taxon>Bacteria</taxon>
        <taxon>Bacillati</taxon>
        <taxon>Actinomycetota</taxon>
        <taxon>Actinomycetes</taxon>
        <taxon>Propionibacteriales</taxon>
        <taxon>Propionibacteriaceae</taxon>
        <taxon>Propioniciclava</taxon>
    </lineage>
</organism>
<evidence type="ECO:0000259" key="4">
    <source>
        <dbReference type="SMART" id="SM00822"/>
    </source>
</evidence>
<keyword evidence="2" id="KW-0521">NADP</keyword>
<name>A0A4Q2EJ94_9ACTN</name>
<dbReference type="PRINTS" id="PR00080">
    <property type="entry name" value="SDRFAMILY"/>
</dbReference>
<dbReference type="FunFam" id="3.40.50.720:FF:000090">
    <property type="entry name" value="NADP-dependent mannitol dehydrogenase"/>
    <property type="match status" value="1"/>
</dbReference>
<dbReference type="InterPro" id="IPR057326">
    <property type="entry name" value="KR_dom"/>
</dbReference>
<dbReference type="PANTHER" id="PTHR42760">
    <property type="entry name" value="SHORT-CHAIN DEHYDROGENASES/REDUCTASES FAMILY MEMBER"/>
    <property type="match status" value="1"/>
</dbReference>
<dbReference type="InterPro" id="IPR036291">
    <property type="entry name" value="NAD(P)-bd_dom_sf"/>
</dbReference>
<dbReference type="PANTHER" id="PTHR42760:SF115">
    <property type="entry name" value="3-OXOACYL-[ACYL-CARRIER-PROTEIN] REDUCTASE FABG"/>
    <property type="match status" value="1"/>
</dbReference>
<dbReference type="RefSeq" id="WP_129457580.1">
    <property type="nucleotide sequence ID" value="NZ_PPCV01000001.1"/>
</dbReference>
<feature type="domain" description="Ketoreductase" evidence="4">
    <location>
        <begin position="11"/>
        <end position="213"/>
    </location>
</feature>
<dbReference type="NCBIfam" id="NF005559">
    <property type="entry name" value="PRK07231.1"/>
    <property type="match status" value="1"/>
</dbReference>
<dbReference type="GO" id="GO:0016616">
    <property type="term" value="F:oxidoreductase activity, acting on the CH-OH group of donors, NAD or NADP as acceptor"/>
    <property type="evidence" value="ECO:0007669"/>
    <property type="project" value="TreeGrafter"/>
</dbReference>
<comment type="similarity">
    <text evidence="1">Belongs to the short-chain dehydrogenases/reductases (SDR) family.</text>
</comment>
<comment type="caution">
    <text evidence="5">The sequence shown here is derived from an EMBL/GenBank/DDBJ whole genome shotgun (WGS) entry which is preliminary data.</text>
</comment>
<dbReference type="OrthoDB" id="5290708at2"/>
<dbReference type="EMBL" id="PPCV01000001">
    <property type="protein sequence ID" value="RXW33611.1"/>
    <property type="molecule type" value="Genomic_DNA"/>
</dbReference>
<dbReference type="Pfam" id="PF13561">
    <property type="entry name" value="adh_short_C2"/>
    <property type="match status" value="1"/>
</dbReference>
<proteinExistence type="inferred from homology"/>
<dbReference type="PRINTS" id="PR00081">
    <property type="entry name" value="GDHRDH"/>
</dbReference>
<reference evidence="5 6" key="1">
    <citation type="submission" date="2018-01" db="EMBL/GenBank/DDBJ databases">
        <title>Lactibacter flavus gen. nov., sp. nov., a novel bacterium of the family Propionibacteriaceae isolated from raw milk and dairy products.</title>
        <authorList>
            <person name="Wenning M."/>
            <person name="Breitenwieser F."/>
            <person name="Huptas C."/>
            <person name="von Neubeck M."/>
            <person name="Busse H.-J."/>
            <person name="Scherer S."/>
        </authorList>
    </citation>
    <scope>NUCLEOTIDE SEQUENCE [LARGE SCALE GENOMIC DNA]</scope>
    <source>
        <strain evidence="5 6">VG341</strain>
    </source>
</reference>
<evidence type="ECO:0000256" key="2">
    <source>
        <dbReference type="ARBA" id="ARBA00022857"/>
    </source>
</evidence>
<accession>A0A4Q2EJ94</accession>
<sequence>MAQDRFSLAGKNAVVTGGAQGIGKVVAHALAEQGANVALVDLNDATQVAAEIASTHGVRTTALTCNVTDPAQVADAIAGAAAELGPLDLLFNNAGIVLHKPALECTPEDFTRVVDVNLNGIFFVAQAFARHLVEQGRPGNIVNTASMSGTIVNIPQKQASYNASKAGVEHLTKSLAVEWADLGIRVNAISPGYIATEMTGTVREDWRQAWEGMIPFGRMGTPDELAGAVIYLLSDAATYTSGANIIIDGCFTVV</sequence>
<dbReference type="Proteomes" id="UP000290624">
    <property type="component" value="Unassembled WGS sequence"/>
</dbReference>
<dbReference type="AlphaFoldDB" id="A0A4Q2EJ94"/>
<dbReference type="Gene3D" id="3.40.50.720">
    <property type="entry name" value="NAD(P)-binding Rossmann-like Domain"/>
    <property type="match status" value="1"/>
</dbReference>
<dbReference type="InterPro" id="IPR002347">
    <property type="entry name" value="SDR_fam"/>
</dbReference>
<gene>
    <name evidence="5" type="ORF">C1706_02355</name>
</gene>
<evidence type="ECO:0000313" key="5">
    <source>
        <dbReference type="EMBL" id="RXW33611.1"/>
    </source>
</evidence>
<keyword evidence="3" id="KW-0560">Oxidoreductase</keyword>